<reference evidence="2 3" key="1">
    <citation type="journal article" date="2011" name="J. Bacteriol.">
        <title>Genome sequence of the verrucomicrobium Opitutus terrae PB90-1, an abundant inhabitant of rice paddy soil ecosystems.</title>
        <authorList>
            <person name="van Passel M.W."/>
            <person name="Kant R."/>
            <person name="Palva A."/>
            <person name="Copeland A."/>
            <person name="Lucas S."/>
            <person name="Lapidus A."/>
            <person name="Glavina del Rio T."/>
            <person name="Pitluck S."/>
            <person name="Goltsman E."/>
            <person name="Clum A."/>
            <person name="Sun H."/>
            <person name="Schmutz J."/>
            <person name="Larimer F.W."/>
            <person name="Land M.L."/>
            <person name="Hauser L."/>
            <person name="Kyrpides N."/>
            <person name="Mikhailova N."/>
            <person name="Richardson P.P."/>
            <person name="Janssen P.H."/>
            <person name="de Vos W.M."/>
            <person name="Smidt H."/>
        </authorList>
    </citation>
    <scope>NUCLEOTIDE SEQUENCE [LARGE SCALE GENOMIC DNA]</scope>
    <source>
        <strain evidence="3">DSM 11246 / JCM 15787 / PB90-1</strain>
    </source>
</reference>
<name>B1ZW81_OPITP</name>
<organism evidence="2 3">
    <name type="scientific">Opitutus terrae (strain DSM 11246 / JCM 15787 / PB90-1)</name>
    <dbReference type="NCBI Taxonomy" id="452637"/>
    <lineage>
        <taxon>Bacteria</taxon>
        <taxon>Pseudomonadati</taxon>
        <taxon>Verrucomicrobiota</taxon>
        <taxon>Opitutia</taxon>
        <taxon>Opitutales</taxon>
        <taxon>Opitutaceae</taxon>
        <taxon>Opitutus</taxon>
    </lineage>
</organism>
<evidence type="ECO:0000313" key="3">
    <source>
        <dbReference type="Proteomes" id="UP000007013"/>
    </source>
</evidence>
<feature type="signal peptide" evidence="1">
    <location>
        <begin position="1"/>
        <end position="20"/>
    </location>
</feature>
<keyword evidence="1" id="KW-0732">Signal</keyword>
<dbReference type="EMBL" id="CP001032">
    <property type="protein sequence ID" value="ACB76833.1"/>
    <property type="molecule type" value="Genomic_DNA"/>
</dbReference>
<proteinExistence type="predicted"/>
<keyword evidence="3" id="KW-1185">Reference proteome</keyword>
<evidence type="ECO:0000256" key="1">
    <source>
        <dbReference type="SAM" id="SignalP"/>
    </source>
</evidence>
<dbReference type="HOGENOM" id="CLU_1228883_0_0_0"/>
<feature type="chain" id="PRO_5002774973" evidence="1">
    <location>
        <begin position="21"/>
        <end position="225"/>
    </location>
</feature>
<dbReference type="KEGG" id="ote:Oter_3556"/>
<dbReference type="STRING" id="452637.Oter_3556"/>
<dbReference type="RefSeq" id="WP_012376362.1">
    <property type="nucleotide sequence ID" value="NC_010571.1"/>
</dbReference>
<sequence>MKMLRSCLLALALLSVPAFAQTGEPVDLLGKIEGRTYASPTGAFRVTIPVLPELGGRVMDTDNVVTFQDDFNVLSTIAAFPMDATQRWELSTRGLKDYLAYFFGNFVMPDFQQSIPGTRVESAKFAPSIGDGALLVYTLLPGGSMFNHRLTFVRPGERPPEAKRGNLLFVRNEWIYVLSIELAERVLERSTYNKTPAEEDEILRQRLIELREKMEFTTPAAAPTK</sequence>
<dbReference type="AlphaFoldDB" id="B1ZW81"/>
<evidence type="ECO:0000313" key="2">
    <source>
        <dbReference type="EMBL" id="ACB76833.1"/>
    </source>
</evidence>
<dbReference type="Proteomes" id="UP000007013">
    <property type="component" value="Chromosome"/>
</dbReference>
<gene>
    <name evidence="2" type="ordered locus">Oter_3556</name>
</gene>
<protein>
    <submittedName>
        <fullName evidence="2">Uncharacterized protein</fullName>
    </submittedName>
</protein>
<accession>B1ZW81</accession>